<dbReference type="RefSeq" id="XP_001327578.1">
    <property type="nucleotide sequence ID" value="XM_001327543.1"/>
</dbReference>
<name>A2DW54_TRIV3</name>
<evidence type="ECO:0000313" key="2">
    <source>
        <dbReference type="Proteomes" id="UP000001542"/>
    </source>
</evidence>
<dbReference type="KEGG" id="tva:4773358"/>
<accession>A2DW54</accession>
<dbReference type="PANTHER" id="PTHR46155">
    <property type="entry name" value="BIFUNCTIONAL INHIBITOR/LIPID-TRANSFER PROTEIN/SEED STORAGE 2S ALBUMIN SUPERFAMILY PROTEIN"/>
    <property type="match status" value="1"/>
</dbReference>
<dbReference type="AlphaFoldDB" id="A2DW54"/>
<dbReference type="EMBL" id="DS113257">
    <property type="protein sequence ID" value="EAY15355.1"/>
    <property type="molecule type" value="Genomic_DNA"/>
</dbReference>
<dbReference type="VEuPathDB" id="TrichDB:TVAGG3_0804760"/>
<protein>
    <submittedName>
        <fullName evidence="1">Uncharacterized protein</fullName>
    </submittedName>
</protein>
<proteinExistence type="predicted"/>
<organism evidence="1 2">
    <name type="scientific">Trichomonas vaginalis (strain ATCC PRA-98 / G3)</name>
    <dbReference type="NCBI Taxonomy" id="412133"/>
    <lineage>
        <taxon>Eukaryota</taxon>
        <taxon>Metamonada</taxon>
        <taxon>Parabasalia</taxon>
        <taxon>Trichomonadida</taxon>
        <taxon>Trichomonadidae</taxon>
        <taxon>Trichomonas</taxon>
    </lineage>
</organism>
<dbReference type="InParanoid" id="A2DW54"/>
<reference evidence="1" key="1">
    <citation type="submission" date="2006-10" db="EMBL/GenBank/DDBJ databases">
        <authorList>
            <person name="Amadeo P."/>
            <person name="Zhao Q."/>
            <person name="Wortman J."/>
            <person name="Fraser-Liggett C."/>
            <person name="Carlton J."/>
        </authorList>
    </citation>
    <scope>NUCLEOTIDE SEQUENCE</scope>
    <source>
        <strain evidence="1">G3</strain>
    </source>
</reference>
<evidence type="ECO:0000313" key="1">
    <source>
        <dbReference type="EMBL" id="EAY15355.1"/>
    </source>
</evidence>
<dbReference type="PANTHER" id="PTHR46155:SF1">
    <property type="entry name" value="BIFUNCTIONAL INHIBITOR_LIPID-TRANSFER PROTEIN_SEED STORAGE 2S ALBUMIN SUPERFAMILY PROTEIN"/>
    <property type="match status" value="1"/>
</dbReference>
<keyword evidence="2" id="KW-1185">Reference proteome</keyword>
<reference evidence="1" key="2">
    <citation type="journal article" date="2007" name="Science">
        <title>Draft genome sequence of the sexually transmitted pathogen Trichomonas vaginalis.</title>
        <authorList>
            <person name="Carlton J.M."/>
            <person name="Hirt R.P."/>
            <person name="Silva J.C."/>
            <person name="Delcher A.L."/>
            <person name="Schatz M."/>
            <person name="Zhao Q."/>
            <person name="Wortman J.R."/>
            <person name="Bidwell S.L."/>
            <person name="Alsmark U.C.M."/>
            <person name="Besteiro S."/>
            <person name="Sicheritz-Ponten T."/>
            <person name="Noel C.J."/>
            <person name="Dacks J.B."/>
            <person name="Foster P.G."/>
            <person name="Simillion C."/>
            <person name="Van de Peer Y."/>
            <person name="Miranda-Saavedra D."/>
            <person name="Barton G.J."/>
            <person name="Westrop G.D."/>
            <person name="Mueller S."/>
            <person name="Dessi D."/>
            <person name="Fiori P.L."/>
            <person name="Ren Q."/>
            <person name="Paulsen I."/>
            <person name="Zhang H."/>
            <person name="Bastida-Corcuera F.D."/>
            <person name="Simoes-Barbosa A."/>
            <person name="Brown M.T."/>
            <person name="Hayes R.D."/>
            <person name="Mukherjee M."/>
            <person name="Okumura C.Y."/>
            <person name="Schneider R."/>
            <person name="Smith A.J."/>
            <person name="Vanacova S."/>
            <person name="Villalvazo M."/>
            <person name="Haas B.J."/>
            <person name="Pertea M."/>
            <person name="Feldblyum T.V."/>
            <person name="Utterback T.R."/>
            <person name="Shu C.L."/>
            <person name="Osoegawa K."/>
            <person name="de Jong P.J."/>
            <person name="Hrdy I."/>
            <person name="Horvathova L."/>
            <person name="Zubacova Z."/>
            <person name="Dolezal P."/>
            <person name="Malik S.B."/>
            <person name="Logsdon J.M. Jr."/>
            <person name="Henze K."/>
            <person name="Gupta A."/>
            <person name="Wang C.C."/>
            <person name="Dunne R.L."/>
            <person name="Upcroft J.A."/>
            <person name="Upcroft P."/>
            <person name="White O."/>
            <person name="Salzberg S.L."/>
            <person name="Tang P."/>
            <person name="Chiu C.-H."/>
            <person name="Lee Y.-S."/>
            <person name="Embley T.M."/>
            <person name="Coombs G.H."/>
            <person name="Mottram J.C."/>
            <person name="Tachezy J."/>
            <person name="Fraser-Liggett C.M."/>
            <person name="Johnson P.J."/>
        </authorList>
    </citation>
    <scope>NUCLEOTIDE SEQUENCE [LARGE SCALE GENOMIC DNA]</scope>
    <source>
        <strain evidence="1">G3</strain>
    </source>
</reference>
<dbReference type="Proteomes" id="UP000001542">
    <property type="component" value="Unassembled WGS sequence"/>
</dbReference>
<dbReference type="VEuPathDB" id="TrichDB:TVAG_224310"/>
<gene>
    <name evidence="1" type="ORF">TVAG_224310</name>
</gene>
<sequence>MFSFLTIARAHEEEERDFTNIFSSSYTNLRDNYYFSNCVFENIGTSTSSSSISLTNGTSSYYIDLFRCSFIGCIAQSGGSVTITGSNDVSYNLNMKFICLYHCSATTEAGIWLLEIWSEFNLSYCSMVSCSSRYRTSYIRDGNGPIVSNWNSTDITADTKGDWNDISQGAFYFHCGTDYSIKYCNFEKCNSRDSLIHSWWSEGNCYITRCNFVGNNVSWFAIIFLNFSHTAKITIDYCNFLDNIFEKNVFKCTRLTYFTDSARIDIGTLVANNMNTNTYVVAGYVSGYPTIVGSTWKTEKITFFETLQCKAKIKYPEKSPIETPFNSPNKTPLETLYLTPHETPNITPFETNGFTPYTTPISTPYSTVENTVIETPRQTPIETQFSTPSDTIFDTPCETQFMTPYDTFSYTMYDTPLDTFSLTPFSTVISTPFQTLIFTLVETPVPTIDKTPSTTPLSSLDSTPFYTDKETAEMTPFNTEMETIFITPIAAVSSTQLDTPFETLYQTPTITPSETLPMTPILTQKETIFMTPFFTLSKTQIPTLEETEHETPFNTPHLTGYYYCRLAVLDDNANFQIIGFLAR</sequence>